<dbReference type="Proteomes" id="UP000886501">
    <property type="component" value="Unassembled WGS sequence"/>
</dbReference>
<sequence>MAMTESFDAPMMDFSGEDIPMQTSSSASWIHPEATMDDDSSFNLGGVEIDMENYHPETFEYEMTDDASAEQPIEVYDVEVIDVSQAHTPALIDTVVEDATVASPAVPEHDLTDTHDHSHLGTPPTLVIQVPSPTSQPAQDEEHHEIAAIESLERSKWEHSHSELPSQHPAKHQQLQNSAEPASREGATEHTLAWNVGAPVEHLQPEFTHDKSADDPVDRRGEDENPVPSHASSGDPHEVSDGIFIDPPPPVLLSLGDSEEGHYLFNRPAHKSTAADHEGATDNALFLHDLPTLYYEPLAKVFQALRLDDRLAQIFDISRGELTIDAYDLVDLVISEDNSYTNDISFHDLNLLHDHADLAGPLRIRVGCNSLRFITRYRELKSKLEQFNLLDEASADDAQLPAHDDPTEQLDAIEVPEYFAQDEEGDENTTSDGLNQAKAEQQTDDVGSGTRAVDRSDEGESSNEVESEQAQPADDEEYTTGPLSGDERTERPVSVAEGDHGEGTAAVTVSDSGYPGFAEDLNTAVVREHSDDRNTLPLGGNSAECEEVVATGEDYEANHNENDEDSELEETVAIEGDVRDGDWETTASDPRHTQDDLEQHEGQDDAAGMVKREQAVRITTADDLTLHATDSETIELITPKPDDDPITAHHGQQFPSAIACAPYNFTTDTDTDSIGQQTLDEFVDAQEESRDVRRLHEEGEESNSNTGERLFSASFPLTLTRLPDQSNELIPDLDQFGDDFNWDEDFGGDLDNGEFGEFEEQCNVETKRVDSQEPISGRSSKRGFDEIDSDTADEEETPGDASPNSKRKKVL</sequence>
<evidence type="ECO:0000313" key="1">
    <source>
        <dbReference type="EMBL" id="KAF9653145.1"/>
    </source>
</evidence>
<proteinExistence type="predicted"/>
<reference evidence="1" key="1">
    <citation type="submission" date="2019-10" db="EMBL/GenBank/DDBJ databases">
        <authorList>
            <consortium name="DOE Joint Genome Institute"/>
            <person name="Kuo A."/>
            <person name="Miyauchi S."/>
            <person name="Kiss E."/>
            <person name="Drula E."/>
            <person name="Kohler A."/>
            <person name="Sanchez-Garcia M."/>
            <person name="Andreopoulos B."/>
            <person name="Barry K.W."/>
            <person name="Bonito G."/>
            <person name="Buee M."/>
            <person name="Carver A."/>
            <person name="Chen C."/>
            <person name="Cichocki N."/>
            <person name="Clum A."/>
            <person name="Culley D."/>
            <person name="Crous P.W."/>
            <person name="Fauchery L."/>
            <person name="Girlanda M."/>
            <person name="Hayes R."/>
            <person name="Keri Z."/>
            <person name="Labutti K."/>
            <person name="Lipzen A."/>
            <person name="Lombard V."/>
            <person name="Magnuson J."/>
            <person name="Maillard F."/>
            <person name="Morin E."/>
            <person name="Murat C."/>
            <person name="Nolan M."/>
            <person name="Ohm R."/>
            <person name="Pangilinan J."/>
            <person name="Pereira M."/>
            <person name="Perotto S."/>
            <person name="Peter M."/>
            <person name="Riley R."/>
            <person name="Sitrit Y."/>
            <person name="Stielow B."/>
            <person name="Szollosi G."/>
            <person name="Zifcakova L."/>
            <person name="Stursova M."/>
            <person name="Spatafora J.W."/>
            <person name="Tedersoo L."/>
            <person name="Vaario L.-M."/>
            <person name="Yamada A."/>
            <person name="Yan M."/>
            <person name="Wang P."/>
            <person name="Xu J."/>
            <person name="Bruns T."/>
            <person name="Baldrian P."/>
            <person name="Vilgalys R."/>
            <person name="Henrissat B."/>
            <person name="Grigoriev I.V."/>
            <person name="Hibbett D."/>
            <person name="Nagy L.G."/>
            <person name="Martin F.M."/>
        </authorList>
    </citation>
    <scope>NUCLEOTIDE SEQUENCE</scope>
    <source>
        <strain evidence="1">P2</strain>
    </source>
</reference>
<protein>
    <submittedName>
        <fullName evidence="1">Uncharacterized protein</fullName>
    </submittedName>
</protein>
<dbReference type="EMBL" id="MU117965">
    <property type="protein sequence ID" value="KAF9653145.1"/>
    <property type="molecule type" value="Genomic_DNA"/>
</dbReference>
<comment type="caution">
    <text evidence="1">The sequence shown here is derived from an EMBL/GenBank/DDBJ whole genome shotgun (WGS) entry which is preliminary data.</text>
</comment>
<accession>A0ACB6ZUS8</accession>
<reference evidence="1" key="2">
    <citation type="journal article" date="2020" name="Nat. Commun.">
        <title>Large-scale genome sequencing of mycorrhizal fungi provides insights into the early evolution of symbiotic traits.</title>
        <authorList>
            <person name="Miyauchi S."/>
            <person name="Kiss E."/>
            <person name="Kuo A."/>
            <person name="Drula E."/>
            <person name="Kohler A."/>
            <person name="Sanchez-Garcia M."/>
            <person name="Morin E."/>
            <person name="Andreopoulos B."/>
            <person name="Barry K.W."/>
            <person name="Bonito G."/>
            <person name="Buee M."/>
            <person name="Carver A."/>
            <person name="Chen C."/>
            <person name="Cichocki N."/>
            <person name="Clum A."/>
            <person name="Culley D."/>
            <person name="Crous P.W."/>
            <person name="Fauchery L."/>
            <person name="Girlanda M."/>
            <person name="Hayes R.D."/>
            <person name="Keri Z."/>
            <person name="LaButti K."/>
            <person name="Lipzen A."/>
            <person name="Lombard V."/>
            <person name="Magnuson J."/>
            <person name="Maillard F."/>
            <person name="Murat C."/>
            <person name="Nolan M."/>
            <person name="Ohm R.A."/>
            <person name="Pangilinan J."/>
            <person name="Pereira M.F."/>
            <person name="Perotto S."/>
            <person name="Peter M."/>
            <person name="Pfister S."/>
            <person name="Riley R."/>
            <person name="Sitrit Y."/>
            <person name="Stielow J.B."/>
            <person name="Szollosi G."/>
            <person name="Zifcakova L."/>
            <person name="Stursova M."/>
            <person name="Spatafora J.W."/>
            <person name="Tedersoo L."/>
            <person name="Vaario L.M."/>
            <person name="Yamada A."/>
            <person name="Yan M."/>
            <person name="Wang P."/>
            <person name="Xu J."/>
            <person name="Bruns T."/>
            <person name="Baldrian P."/>
            <person name="Vilgalys R."/>
            <person name="Dunand C."/>
            <person name="Henrissat B."/>
            <person name="Grigoriev I.V."/>
            <person name="Hibbett D."/>
            <person name="Nagy L.G."/>
            <person name="Martin F.M."/>
        </authorList>
    </citation>
    <scope>NUCLEOTIDE SEQUENCE</scope>
    <source>
        <strain evidence="1">P2</strain>
    </source>
</reference>
<name>A0ACB6ZUS8_THEGA</name>
<keyword evidence="2" id="KW-1185">Reference proteome</keyword>
<evidence type="ECO:0000313" key="2">
    <source>
        <dbReference type="Proteomes" id="UP000886501"/>
    </source>
</evidence>
<organism evidence="1 2">
    <name type="scientific">Thelephora ganbajun</name>
    <name type="common">Ganba fungus</name>
    <dbReference type="NCBI Taxonomy" id="370292"/>
    <lineage>
        <taxon>Eukaryota</taxon>
        <taxon>Fungi</taxon>
        <taxon>Dikarya</taxon>
        <taxon>Basidiomycota</taxon>
        <taxon>Agaricomycotina</taxon>
        <taxon>Agaricomycetes</taxon>
        <taxon>Thelephorales</taxon>
        <taxon>Thelephoraceae</taxon>
        <taxon>Thelephora</taxon>
    </lineage>
</organism>
<gene>
    <name evidence="1" type="ORF">BDM02DRAFT_3183100</name>
</gene>